<name>A0A8H4CNT1_COLGL</name>
<dbReference type="Pfam" id="PF02469">
    <property type="entry name" value="Fasciclin"/>
    <property type="match status" value="2"/>
</dbReference>
<gene>
    <name evidence="3" type="ORF">GCG54_00008734</name>
</gene>
<dbReference type="SUPFAM" id="SSF82153">
    <property type="entry name" value="FAS1 domain"/>
    <property type="match status" value="2"/>
</dbReference>
<dbReference type="RefSeq" id="XP_045266438.1">
    <property type="nucleotide sequence ID" value="XM_045408695.1"/>
</dbReference>
<dbReference type="AlphaFoldDB" id="A0A8H4CNT1"/>
<proteinExistence type="predicted"/>
<dbReference type="Proteomes" id="UP000613401">
    <property type="component" value="Unassembled WGS sequence"/>
</dbReference>
<sequence>MGGDEDAADAGGGMMMIPSQASSHFPIEPISADVLLRRETKRRDALKKRGPVRVGCREVDEYVLMGGGLERGSVVGVSAESEQMGLMAVATELCGSEGEMSRAMVVTAQPPAAILPALRDAVKAELAARGVAGSEVRGRLVSCLERVSITRVFDLEGLWEVLGDLDIPPGSPVSEAASLVPEPQEEEEPEVLLASQGQEEEIASPEPERITLPDLKPAFEPQRRPVRTEIADSEEDDDISDGEDGDVGDGKDNDINEDKDDQALAPSSSELSDLSPPPSSMASMLATPDPVVAPEDKEESDSHDDPDAKPEEKLPTPREQPVEDQNRSRSSRREAEPPAPPDIILITHFSTLMTALFTARDRPSAHDGLQSLSAFLRYLSRNLSSSPLIMLLNSTSSSKSKTLTEPPPIPPTEAPPPDERSSNSSKPLAATLRSVFNPPQLDIPGYAGQAAARRNKPTFGLVFAQLLDLHLLCTKVPRTREDAERLYAPPDRGDGGGGGGVRYTWVVEVLLDELGVWDEGAAPGGRRCREQRWTAVDVRAGRIVDAFEGAEGRPKNVGDVRVVGGFGGPRVGEEDAEMRIVGTLVPLTAAAASLPGASAALEGTMITSTWRYVLDAEGFASSFGRVLGAATRRLTWSGTSPADDVEAGAPIYHYESAPEKDLAESVYQIIQESGHERFAALLHGQEALRSRLAGAEGAFTVFVPTDEAFQKLGMDQSAEALAREMAEYHVLEGVYSADALRGMQTAPTVLEERGTGRRQRVRIGGGGEDVLLNFYSRLLGGESKRAGNGVVHFVDDVLVPPPRFDRLVDVLPERLSMFSRALKEAGIGEEAGLEGPRGITVFAPSDEAWDKLGAEVKSFLFGEGGAGYLRALVRYHIISDKILYTDVAVDLAEGTESWPRRYETLLEGAGVLVHVLTTGGRLMMEVDGKKVSVRDLPARDGVVHVLDEVLIPSMTTDGVERSVTMNLEDLKRRLDPWMRTSEGFENFEL</sequence>
<feature type="domain" description="FAS1" evidence="2">
    <location>
        <begin position="791"/>
        <end position="950"/>
    </location>
</feature>
<reference evidence="3" key="1">
    <citation type="journal article" date="2020" name="Phytopathology">
        <title>Genome sequence and comparative analysis of Colletotrichum gloeosporioides isolated from Liriodendron leaves.</title>
        <authorList>
            <person name="Fu F.F."/>
            <person name="Hao Z."/>
            <person name="Wang P."/>
            <person name="Lu Y."/>
            <person name="Xue L.J."/>
            <person name="Wei G."/>
            <person name="Tian Y."/>
            <person name="Baishi H."/>
            <person name="Xu H."/>
            <person name="Shi J."/>
            <person name="Cheng T."/>
            <person name="Wang G."/>
            <person name="Yi Y."/>
            <person name="Chen J."/>
        </authorList>
    </citation>
    <scope>NUCLEOTIDE SEQUENCE</scope>
    <source>
        <strain evidence="3">Lc1</strain>
    </source>
</reference>
<dbReference type="InterPro" id="IPR000782">
    <property type="entry name" value="FAS1_domain"/>
</dbReference>
<feature type="compositionally biased region" description="Low complexity" evidence="1">
    <location>
        <begin position="263"/>
        <end position="286"/>
    </location>
</feature>
<dbReference type="EMBL" id="WVTB01000030">
    <property type="protein sequence ID" value="KAF3807279.1"/>
    <property type="molecule type" value="Genomic_DNA"/>
</dbReference>
<dbReference type="InterPro" id="IPR036378">
    <property type="entry name" value="FAS1_dom_sf"/>
</dbReference>
<dbReference type="SMART" id="SM00554">
    <property type="entry name" value="FAS1"/>
    <property type="match status" value="2"/>
</dbReference>
<dbReference type="PANTHER" id="PTHR10900:SF125">
    <property type="entry name" value="FAS1 DOMAIN-CONTAINING PROTEIN YLR001C"/>
    <property type="match status" value="1"/>
</dbReference>
<dbReference type="InterPro" id="IPR050904">
    <property type="entry name" value="Adhesion/Biosynth-related"/>
</dbReference>
<evidence type="ECO:0000256" key="1">
    <source>
        <dbReference type="SAM" id="MobiDB-lite"/>
    </source>
</evidence>
<keyword evidence="4" id="KW-1185">Reference proteome</keyword>
<feature type="compositionally biased region" description="Basic and acidic residues" evidence="1">
    <location>
        <begin position="221"/>
        <end position="230"/>
    </location>
</feature>
<accession>A0A8H4CNT1</accession>
<comment type="caution">
    <text evidence="3">The sequence shown here is derived from an EMBL/GenBank/DDBJ whole genome shotgun (WGS) entry which is preliminary data.</text>
</comment>
<feature type="compositionally biased region" description="Pro residues" evidence="1">
    <location>
        <begin position="405"/>
        <end position="415"/>
    </location>
</feature>
<feature type="domain" description="FAS1" evidence="2">
    <location>
        <begin position="662"/>
        <end position="798"/>
    </location>
</feature>
<organism evidence="3 4">
    <name type="scientific">Colletotrichum gloeosporioides</name>
    <name type="common">Anthracnose fungus</name>
    <name type="synonym">Glomerella cingulata</name>
    <dbReference type="NCBI Taxonomy" id="474922"/>
    <lineage>
        <taxon>Eukaryota</taxon>
        <taxon>Fungi</taxon>
        <taxon>Dikarya</taxon>
        <taxon>Ascomycota</taxon>
        <taxon>Pezizomycotina</taxon>
        <taxon>Sordariomycetes</taxon>
        <taxon>Hypocreomycetidae</taxon>
        <taxon>Glomerellales</taxon>
        <taxon>Glomerellaceae</taxon>
        <taxon>Colletotrichum</taxon>
        <taxon>Colletotrichum gloeosporioides species complex</taxon>
    </lineage>
</organism>
<feature type="region of interest" description="Disordered" evidence="1">
    <location>
        <begin position="172"/>
        <end position="342"/>
    </location>
</feature>
<dbReference type="Gene3D" id="2.30.180.10">
    <property type="entry name" value="FAS1 domain"/>
    <property type="match status" value="2"/>
</dbReference>
<protein>
    <submittedName>
        <fullName evidence="3">Aurofusarin biosynthesis cluster protein S</fullName>
    </submittedName>
</protein>
<evidence type="ECO:0000313" key="3">
    <source>
        <dbReference type="EMBL" id="KAF3807279.1"/>
    </source>
</evidence>
<dbReference type="GeneID" id="69015874"/>
<feature type="compositionally biased region" description="Acidic residues" evidence="1">
    <location>
        <begin position="231"/>
        <end position="247"/>
    </location>
</feature>
<dbReference type="PANTHER" id="PTHR10900">
    <property type="entry name" value="PERIOSTIN-RELATED"/>
    <property type="match status" value="1"/>
</dbReference>
<dbReference type="PROSITE" id="PS50213">
    <property type="entry name" value="FAS1"/>
    <property type="match status" value="2"/>
</dbReference>
<evidence type="ECO:0000313" key="4">
    <source>
        <dbReference type="Proteomes" id="UP000613401"/>
    </source>
</evidence>
<feature type="region of interest" description="Disordered" evidence="1">
    <location>
        <begin position="397"/>
        <end position="426"/>
    </location>
</feature>
<evidence type="ECO:0000259" key="2">
    <source>
        <dbReference type="PROSITE" id="PS50213"/>
    </source>
</evidence>
<reference evidence="3" key="2">
    <citation type="submission" date="2020-03" db="EMBL/GenBank/DDBJ databases">
        <authorList>
            <person name="Fu F.-F."/>
            <person name="Chen J."/>
        </authorList>
    </citation>
    <scope>NUCLEOTIDE SEQUENCE</scope>
    <source>
        <strain evidence="3">Lc1</strain>
    </source>
</reference>
<feature type="compositionally biased region" description="Basic and acidic residues" evidence="1">
    <location>
        <begin position="303"/>
        <end position="336"/>
    </location>
</feature>